<evidence type="ECO:0000256" key="8">
    <source>
        <dbReference type="ARBA" id="ARBA00022786"/>
    </source>
</evidence>
<evidence type="ECO:0000256" key="11">
    <source>
        <dbReference type="ARBA" id="ARBA00023136"/>
    </source>
</evidence>
<evidence type="ECO:0000256" key="10">
    <source>
        <dbReference type="ARBA" id="ARBA00022989"/>
    </source>
</evidence>
<keyword evidence="15" id="KW-1185">Reference proteome</keyword>
<reference evidence="14 15" key="1">
    <citation type="journal article" date="2019" name="Int. J. Syst. Evol. Microbiol.">
        <title>The Global Catalogue of Microorganisms (GCM) 10K type strain sequencing project: providing services to taxonomists for standard genome sequencing and annotation.</title>
        <authorList>
            <consortium name="The Broad Institute Genomics Platform"/>
            <consortium name="The Broad Institute Genome Sequencing Center for Infectious Disease"/>
            <person name="Wu L."/>
            <person name="Ma J."/>
        </authorList>
    </citation>
    <scope>NUCLEOTIDE SEQUENCE [LARGE SCALE GENOMIC DNA]</scope>
    <source>
        <strain evidence="14 15">DT72</strain>
    </source>
</reference>
<gene>
    <name evidence="14" type="ORF">ACFQJ6_21040</name>
</gene>
<evidence type="ECO:0000259" key="13">
    <source>
        <dbReference type="Pfam" id="PF12483"/>
    </source>
</evidence>
<evidence type="ECO:0000256" key="3">
    <source>
        <dbReference type="ARBA" id="ARBA00012483"/>
    </source>
</evidence>
<keyword evidence="4" id="KW-0808">Transferase</keyword>
<comment type="caution">
    <text evidence="14">The sequence shown here is derived from an EMBL/GenBank/DDBJ whole genome shotgun (WGS) entry which is preliminary data.</text>
</comment>
<name>A0ABD5WNY0_9EURY</name>
<evidence type="ECO:0000313" key="15">
    <source>
        <dbReference type="Proteomes" id="UP001596407"/>
    </source>
</evidence>
<evidence type="ECO:0000256" key="9">
    <source>
        <dbReference type="ARBA" id="ARBA00022833"/>
    </source>
</evidence>
<dbReference type="EC" id="2.3.2.27" evidence="3"/>
<keyword evidence="7" id="KW-0863">Zinc-finger</keyword>
<keyword evidence="11 12" id="KW-0472">Membrane</keyword>
<evidence type="ECO:0000256" key="7">
    <source>
        <dbReference type="ARBA" id="ARBA00022771"/>
    </source>
</evidence>
<sequence>MITVLGSVFLLAGVAFGWYGLRPLAVVARLVRAETVGPASVSAADEFVVCRGRAQSVGDSLTAPFTGEKCLGLEYEISERELTPSEIPFTWTRLDDGVATVPFELRDDRGRVRVDPDPRRFRLDTESETVTVPAGDDPPERIRSFVAARGDLSPTAGGLLAPLGIGTRRYTERRIDPGEVHVVAGRPERRDGRVVLADPAVIADESPRTVARRRLRASAFPLVAAVAACVVGGGLLAVA</sequence>
<dbReference type="GeneID" id="79304407"/>
<evidence type="ECO:0000256" key="1">
    <source>
        <dbReference type="ARBA" id="ARBA00000900"/>
    </source>
</evidence>
<accession>A0ABD5WNY0</accession>
<dbReference type="GO" id="GO:0008270">
    <property type="term" value="F:zinc ion binding"/>
    <property type="evidence" value="ECO:0007669"/>
    <property type="project" value="UniProtKB-KW"/>
</dbReference>
<evidence type="ECO:0000256" key="6">
    <source>
        <dbReference type="ARBA" id="ARBA00022723"/>
    </source>
</evidence>
<evidence type="ECO:0000256" key="2">
    <source>
        <dbReference type="ARBA" id="ARBA00004141"/>
    </source>
</evidence>
<feature type="domain" description="E3 Ubiquitin ligase MUL1-like" evidence="13">
    <location>
        <begin position="91"/>
        <end position="234"/>
    </location>
</feature>
<proteinExistence type="predicted"/>
<keyword evidence="9" id="KW-0862">Zinc</keyword>
<dbReference type="RefSeq" id="WP_276279819.1">
    <property type="nucleotide sequence ID" value="NZ_CP119809.1"/>
</dbReference>
<evidence type="ECO:0000256" key="12">
    <source>
        <dbReference type="SAM" id="Phobius"/>
    </source>
</evidence>
<evidence type="ECO:0000313" key="14">
    <source>
        <dbReference type="EMBL" id="MFC7082201.1"/>
    </source>
</evidence>
<dbReference type="Pfam" id="PF12483">
    <property type="entry name" value="GIDE"/>
    <property type="match status" value="1"/>
</dbReference>
<protein>
    <recommendedName>
        <fullName evidence="3">RING-type E3 ubiquitin transferase</fullName>
        <ecNumber evidence="3">2.3.2.27</ecNumber>
    </recommendedName>
</protein>
<dbReference type="AlphaFoldDB" id="A0ABD5WNY0"/>
<keyword evidence="10 12" id="KW-1133">Transmembrane helix</keyword>
<evidence type="ECO:0000256" key="5">
    <source>
        <dbReference type="ARBA" id="ARBA00022692"/>
    </source>
</evidence>
<keyword evidence="5 12" id="KW-0812">Transmembrane</keyword>
<comment type="subcellular location">
    <subcellularLocation>
        <location evidence="2">Membrane</location>
        <topology evidence="2">Multi-pass membrane protein</topology>
    </subcellularLocation>
</comment>
<feature type="transmembrane region" description="Helical" evidence="12">
    <location>
        <begin position="219"/>
        <end position="238"/>
    </location>
</feature>
<comment type="catalytic activity">
    <reaction evidence="1">
        <text>S-ubiquitinyl-[E2 ubiquitin-conjugating enzyme]-L-cysteine + [acceptor protein]-L-lysine = [E2 ubiquitin-conjugating enzyme]-L-cysteine + N(6)-ubiquitinyl-[acceptor protein]-L-lysine.</text>
        <dbReference type="EC" id="2.3.2.27"/>
    </reaction>
</comment>
<keyword evidence="8" id="KW-0833">Ubl conjugation pathway</keyword>
<dbReference type="GO" id="GO:0016020">
    <property type="term" value="C:membrane"/>
    <property type="evidence" value="ECO:0007669"/>
    <property type="project" value="UniProtKB-SubCell"/>
</dbReference>
<dbReference type="GO" id="GO:0061630">
    <property type="term" value="F:ubiquitin protein ligase activity"/>
    <property type="evidence" value="ECO:0007669"/>
    <property type="project" value="UniProtKB-EC"/>
</dbReference>
<dbReference type="InterPro" id="IPR022170">
    <property type="entry name" value="MUL1-like"/>
</dbReference>
<evidence type="ECO:0000256" key="4">
    <source>
        <dbReference type="ARBA" id="ARBA00022679"/>
    </source>
</evidence>
<dbReference type="Proteomes" id="UP001596407">
    <property type="component" value="Unassembled WGS sequence"/>
</dbReference>
<organism evidence="14 15">
    <name type="scientific">Halorussus caseinilyticus</name>
    <dbReference type="NCBI Taxonomy" id="3034025"/>
    <lineage>
        <taxon>Archaea</taxon>
        <taxon>Methanobacteriati</taxon>
        <taxon>Methanobacteriota</taxon>
        <taxon>Stenosarchaea group</taxon>
        <taxon>Halobacteria</taxon>
        <taxon>Halobacteriales</taxon>
        <taxon>Haladaptataceae</taxon>
        <taxon>Halorussus</taxon>
    </lineage>
</organism>
<dbReference type="EMBL" id="JBHSZH010000005">
    <property type="protein sequence ID" value="MFC7082201.1"/>
    <property type="molecule type" value="Genomic_DNA"/>
</dbReference>
<keyword evidence="6" id="KW-0479">Metal-binding</keyword>